<dbReference type="Pfam" id="PF01485">
    <property type="entry name" value="IBR"/>
    <property type="match status" value="1"/>
</dbReference>
<feature type="domain" description="IBR" evidence="6">
    <location>
        <begin position="299"/>
        <end position="345"/>
    </location>
</feature>
<keyword evidence="8" id="KW-1185">Reference proteome</keyword>
<dbReference type="RefSeq" id="XP_041156770.1">
    <property type="nucleotide sequence ID" value="XM_041311550.1"/>
</dbReference>
<evidence type="ECO:0000313" key="7">
    <source>
        <dbReference type="EMBL" id="KAG1789740.1"/>
    </source>
</evidence>
<gene>
    <name evidence="7" type="ORF">HD556DRAFT_763473</name>
</gene>
<dbReference type="GO" id="GO:0008270">
    <property type="term" value="F:zinc ion binding"/>
    <property type="evidence" value="ECO:0007669"/>
    <property type="project" value="UniProtKB-KW"/>
</dbReference>
<dbReference type="GeneID" id="64605314"/>
<feature type="compositionally biased region" description="Low complexity" evidence="5">
    <location>
        <begin position="134"/>
        <end position="152"/>
    </location>
</feature>
<dbReference type="PANTHER" id="PTHR11685">
    <property type="entry name" value="RBR FAMILY RING FINGER AND IBR DOMAIN-CONTAINING"/>
    <property type="match status" value="1"/>
</dbReference>
<keyword evidence="2" id="KW-0863">Zinc-finger</keyword>
<evidence type="ECO:0000256" key="5">
    <source>
        <dbReference type="SAM" id="MobiDB-lite"/>
    </source>
</evidence>
<dbReference type="GO" id="GO:0016567">
    <property type="term" value="P:protein ubiquitination"/>
    <property type="evidence" value="ECO:0007669"/>
    <property type="project" value="InterPro"/>
</dbReference>
<evidence type="ECO:0000313" key="8">
    <source>
        <dbReference type="Proteomes" id="UP000719766"/>
    </source>
</evidence>
<feature type="compositionally biased region" description="Low complexity" evidence="5">
    <location>
        <begin position="372"/>
        <end position="394"/>
    </location>
</feature>
<comment type="caution">
    <text evidence="7">The sequence shown here is derived from an EMBL/GenBank/DDBJ whole genome shotgun (WGS) entry which is preliminary data.</text>
</comment>
<evidence type="ECO:0000256" key="2">
    <source>
        <dbReference type="ARBA" id="ARBA00022771"/>
    </source>
</evidence>
<dbReference type="InterPro" id="IPR002867">
    <property type="entry name" value="IBR_dom"/>
</dbReference>
<keyword evidence="3" id="KW-0833">Ubl conjugation pathway</keyword>
<feature type="region of interest" description="Disordered" evidence="5">
    <location>
        <begin position="132"/>
        <end position="152"/>
    </location>
</feature>
<evidence type="ECO:0000259" key="6">
    <source>
        <dbReference type="Pfam" id="PF01485"/>
    </source>
</evidence>
<evidence type="ECO:0000256" key="4">
    <source>
        <dbReference type="ARBA" id="ARBA00022833"/>
    </source>
</evidence>
<sequence length="579" mass="64501">MNIAGPSRPRPVPGTRDRDNYEEDLTRMIAQLELSDVERLQTLYDNRVHRGEGLTDREVAFALLMQNARELAEFNADREFAQRLAVEEPDPVPTRPATVTPALTSLRNATLVQTQTWGQWFASLFSAPVSDSQTPTLANPAQAPTTAARPAPRRATGHDCVICQDPIFGVEIRAPCGHFYDIGCVTDLFQSATRDESLYPPRCCRQNIPLPQVRSHLAQTVLAEFTLKAEEFGTMKRVYCVSPACSRFLGPLHEGFFSKVFRCTSPTCMTSTCGKCRGRYEGITHLCTPDAEIEQVLTLSRASGWARCPGCAQMIELNMGCFHMTCRCRTEFCYLCKALWKSCRCPQWDEARLLAAAERRVDAQLLPERHAQPANPVRQAPAARQPVPAAGAARNRPIDLPRPGPALAPRQAPVVNIPPVPPRQVPVAAPRPAPVANILHTTRRPQAPTPAPPPVLPRTTTLNREEPAPALLAAPPSQTQITRRAETRAFLSAWSTRVPQPQPTPTTTTPGSDRNTVRQRMIRETMERLRVDHDCHHTSWKFRRGGGRCESCEVHLPLYLFRCAGCQMNACNRCRRNRL</sequence>
<evidence type="ECO:0000256" key="3">
    <source>
        <dbReference type="ARBA" id="ARBA00022786"/>
    </source>
</evidence>
<dbReference type="InterPro" id="IPR031127">
    <property type="entry name" value="E3_UB_ligase_RBR"/>
</dbReference>
<feature type="region of interest" description="Disordered" evidence="5">
    <location>
        <begin position="1"/>
        <end position="20"/>
    </location>
</feature>
<dbReference type="SUPFAM" id="SSF57850">
    <property type="entry name" value="RING/U-box"/>
    <property type="match status" value="2"/>
</dbReference>
<dbReference type="Gene3D" id="1.20.120.1750">
    <property type="match status" value="1"/>
</dbReference>
<dbReference type="EMBL" id="JABBWE010000056">
    <property type="protein sequence ID" value="KAG1789740.1"/>
    <property type="molecule type" value="Genomic_DNA"/>
</dbReference>
<dbReference type="OrthoDB" id="9977870at2759"/>
<protein>
    <recommendedName>
        <fullName evidence="6">IBR domain-containing protein</fullName>
    </recommendedName>
</protein>
<organism evidence="7 8">
    <name type="scientific">Suillus plorans</name>
    <dbReference type="NCBI Taxonomy" id="116603"/>
    <lineage>
        <taxon>Eukaryota</taxon>
        <taxon>Fungi</taxon>
        <taxon>Dikarya</taxon>
        <taxon>Basidiomycota</taxon>
        <taxon>Agaricomycotina</taxon>
        <taxon>Agaricomycetes</taxon>
        <taxon>Agaricomycetidae</taxon>
        <taxon>Boletales</taxon>
        <taxon>Suillineae</taxon>
        <taxon>Suillaceae</taxon>
        <taxon>Suillus</taxon>
    </lineage>
</organism>
<keyword evidence="1" id="KW-0479">Metal-binding</keyword>
<dbReference type="Proteomes" id="UP000719766">
    <property type="component" value="Unassembled WGS sequence"/>
</dbReference>
<feature type="region of interest" description="Disordered" evidence="5">
    <location>
        <begin position="371"/>
        <end position="397"/>
    </location>
</feature>
<dbReference type="CDD" id="cd22584">
    <property type="entry name" value="Rcat_RBR_unk"/>
    <property type="match status" value="1"/>
</dbReference>
<accession>A0A9P7DEM1</accession>
<proteinExistence type="predicted"/>
<name>A0A9P7DEM1_9AGAM</name>
<dbReference type="AlphaFoldDB" id="A0A9P7DEM1"/>
<reference evidence="7" key="1">
    <citation type="journal article" date="2020" name="New Phytol.">
        <title>Comparative genomics reveals dynamic genome evolution in host specialist ectomycorrhizal fungi.</title>
        <authorList>
            <person name="Lofgren L.A."/>
            <person name="Nguyen N.H."/>
            <person name="Vilgalys R."/>
            <person name="Ruytinx J."/>
            <person name="Liao H.L."/>
            <person name="Branco S."/>
            <person name="Kuo A."/>
            <person name="LaButti K."/>
            <person name="Lipzen A."/>
            <person name="Andreopoulos W."/>
            <person name="Pangilinan J."/>
            <person name="Riley R."/>
            <person name="Hundley H."/>
            <person name="Na H."/>
            <person name="Barry K."/>
            <person name="Grigoriev I.V."/>
            <person name="Stajich J.E."/>
            <person name="Kennedy P.G."/>
        </authorList>
    </citation>
    <scope>NUCLEOTIDE SEQUENCE</scope>
    <source>
        <strain evidence="7">S12</strain>
    </source>
</reference>
<keyword evidence="4" id="KW-0862">Zinc</keyword>
<dbReference type="GO" id="GO:0004842">
    <property type="term" value="F:ubiquitin-protein transferase activity"/>
    <property type="evidence" value="ECO:0007669"/>
    <property type="project" value="InterPro"/>
</dbReference>
<evidence type="ECO:0000256" key="1">
    <source>
        <dbReference type="ARBA" id="ARBA00022723"/>
    </source>
</evidence>